<dbReference type="NCBIfam" id="TIGR00684">
    <property type="entry name" value="narJ"/>
    <property type="match status" value="1"/>
</dbReference>
<dbReference type="GO" id="GO:0051082">
    <property type="term" value="F:unfolded protein binding"/>
    <property type="evidence" value="ECO:0007669"/>
    <property type="project" value="InterPro"/>
</dbReference>
<organism evidence="3 4">
    <name type="scientific">Nocardiopsis flavescens</name>
    <dbReference type="NCBI Taxonomy" id="758803"/>
    <lineage>
        <taxon>Bacteria</taxon>
        <taxon>Bacillati</taxon>
        <taxon>Actinomycetota</taxon>
        <taxon>Actinomycetes</taxon>
        <taxon>Streptosporangiales</taxon>
        <taxon>Nocardiopsidaceae</taxon>
        <taxon>Nocardiopsis</taxon>
    </lineage>
</organism>
<dbReference type="OrthoDB" id="4307003at2"/>
<dbReference type="EMBL" id="FQZK01000012">
    <property type="protein sequence ID" value="SHJ98869.1"/>
    <property type="molecule type" value="Genomic_DNA"/>
</dbReference>
<feature type="region of interest" description="Disordered" evidence="2">
    <location>
        <begin position="1"/>
        <end position="23"/>
    </location>
</feature>
<dbReference type="GO" id="GO:0051131">
    <property type="term" value="P:chaperone-mediated protein complex assembly"/>
    <property type="evidence" value="ECO:0007669"/>
    <property type="project" value="InterPro"/>
</dbReference>
<dbReference type="SUPFAM" id="SSF89155">
    <property type="entry name" value="TorD-like"/>
    <property type="match status" value="1"/>
</dbReference>
<evidence type="ECO:0000256" key="2">
    <source>
        <dbReference type="SAM" id="MobiDB-lite"/>
    </source>
</evidence>
<name>A0A1M6NT20_9ACTN</name>
<evidence type="ECO:0000313" key="3">
    <source>
        <dbReference type="EMBL" id="SHJ98869.1"/>
    </source>
</evidence>
<feature type="region of interest" description="Disordered" evidence="2">
    <location>
        <begin position="238"/>
        <end position="279"/>
    </location>
</feature>
<proteinExistence type="predicted"/>
<dbReference type="InterPro" id="IPR020945">
    <property type="entry name" value="DMSO/NO3_reduct_chaperone"/>
</dbReference>
<dbReference type="InterPro" id="IPR003765">
    <property type="entry name" value="NO3_reductase_chaperone_NarJ"/>
</dbReference>
<dbReference type="AlphaFoldDB" id="A0A1M6NT20"/>
<keyword evidence="4" id="KW-1185">Reference proteome</keyword>
<evidence type="ECO:0000256" key="1">
    <source>
        <dbReference type="ARBA" id="ARBA00023063"/>
    </source>
</evidence>
<dbReference type="STRING" id="758803.SAMN05421803_11291"/>
<dbReference type="Pfam" id="PF02613">
    <property type="entry name" value="Nitrate_red_del"/>
    <property type="match status" value="1"/>
</dbReference>
<dbReference type="RefSeq" id="WP_084737517.1">
    <property type="nucleotide sequence ID" value="NZ_FQZK01000012.1"/>
</dbReference>
<gene>
    <name evidence="3" type="ORF">SAMN05421803_11291</name>
</gene>
<feature type="compositionally biased region" description="Basic and acidic residues" evidence="2">
    <location>
        <begin position="262"/>
        <end position="279"/>
    </location>
</feature>
<dbReference type="PANTHER" id="PTHR43680:SF2">
    <property type="entry name" value="NITRATE REDUCTASE MOLYBDENUM COFACTOR ASSEMBLY CHAPERONE NARJ"/>
    <property type="match status" value="1"/>
</dbReference>
<dbReference type="InterPro" id="IPR036411">
    <property type="entry name" value="TorD-like_sf"/>
</dbReference>
<sequence length="279" mass="30204">MSTTTDAAGTEGTTPAAGRARTGWLGAGRSARRAHRRAVTHQAASVLLGYPDQAFFERLPLVARAVAELPRGTVRAALQEFCDYACATPEMELCTHYVDVFDLRRRRALHMTYYTDGDTRRRGHSLAEIKAVYRAAGWEVAAGELPDHLAVVLEFAARGDADQGEDLLLRFRSGLDLLSVALEEYGTPYARVVDAVRQTLPPPRAADRDAVEHLVRQGPPAEDVGLEPYGVRTTLPMAEPDGHGHGPGACGCGRVPRPRAARAGERQVRSEEDGEGGAR</sequence>
<keyword evidence="1" id="KW-0534">Nitrate assimilation</keyword>
<dbReference type="Proteomes" id="UP000184452">
    <property type="component" value="Unassembled WGS sequence"/>
</dbReference>
<dbReference type="Gene3D" id="1.10.3480.10">
    <property type="entry name" value="TorD-like"/>
    <property type="match status" value="1"/>
</dbReference>
<protein>
    <submittedName>
        <fullName evidence="3">Nitrate reductase delta subunit</fullName>
    </submittedName>
</protein>
<dbReference type="PANTHER" id="PTHR43680">
    <property type="entry name" value="NITRATE REDUCTASE MOLYBDENUM COFACTOR ASSEMBLY CHAPERONE"/>
    <property type="match status" value="1"/>
</dbReference>
<dbReference type="GO" id="GO:0016530">
    <property type="term" value="F:metallochaperone activity"/>
    <property type="evidence" value="ECO:0007669"/>
    <property type="project" value="TreeGrafter"/>
</dbReference>
<accession>A0A1M6NT20</accession>
<dbReference type="GO" id="GO:0042128">
    <property type="term" value="P:nitrate assimilation"/>
    <property type="evidence" value="ECO:0007669"/>
    <property type="project" value="UniProtKB-KW"/>
</dbReference>
<reference evidence="3 4" key="1">
    <citation type="submission" date="2016-11" db="EMBL/GenBank/DDBJ databases">
        <authorList>
            <person name="Jaros S."/>
            <person name="Januszkiewicz K."/>
            <person name="Wedrychowicz H."/>
        </authorList>
    </citation>
    <scope>NUCLEOTIDE SEQUENCE [LARGE SCALE GENOMIC DNA]</scope>
    <source>
        <strain evidence="3 4">CGMCC 4.5723</strain>
    </source>
</reference>
<evidence type="ECO:0000313" key="4">
    <source>
        <dbReference type="Proteomes" id="UP000184452"/>
    </source>
</evidence>